<reference evidence="3 4" key="1">
    <citation type="submission" date="2015-07" db="EMBL/GenBank/DDBJ databases">
        <title>Draft genome sequence of the Amantichitinum ursilacus IGB-41, a new chitin-degrading bacterium.</title>
        <authorList>
            <person name="Kirstahler P."/>
            <person name="Guenther M."/>
            <person name="Grumaz C."/>
            <person name="Rupp S."/>
            <person name="Zibek S."/>
            <person name="Sohn K."/>
        </authorList>
    </citation>
    <scope>NUCLEOTIDE SEQUENCE [LARGE SCALE GENOMIC DNA]</scope>
    <source>
        <strain evidence="3 4">IGB-41</strain>
    </source>
</reference>
<dbReference type="InterPro" id="IPR036388">
    <property type="entry name" value="WH-like_DNA-bd_sf"/>
</dbReference>
<evidence type="ECO:0000313" key="3">
    <source>
        <dbReference type="EMBL" id="KPC55149.1"/>
    </source>
</evidence>
<dbReference type="InterPro" id="IPR005149">
    <property type="entry name" value="Tscrpt_reg_PadR_N"/>
</dbReference>
<accession>A0A0N0GR67</accession>
<organism evidence="3 4">
    <name type="scientific">Amantichitinum ursilacus</name>
    <dbReference type="NCBI Taxonomy" id="857265"/>
    <lineage>
        <taxon>Bacteria</taxon>
        <taxon>Pseudomonadati</taxon>
        <taxon>Pseudomonadota</taxon>
        <taxon>Betaproteobacteria</taxon>
        <taxon>Neisseriales</taxon>
        <taxon>Chitinibacteraceae</taxon>
        <taxon>Amantichitinum</taxon>
    </lineage>
</organism>
<name>A0A0N0GR67_9NEIS</name>
<feature type="domain" description="Transcription regulator PadR N-terminal" evidence="2">
    <location>
        <begin position="71"/>
        <end position="139"/>
    </location>
</feature>
<evidence type="ECO:0000259" key="2">
    <source>
        <dbReference type="Pfam" id="PF03551"/>
    </source>
</evidence>
<keyword evidence="4" id="KW-1185">Reference proteome</keyword>
<dbReference type="STRING" id="857265.WG78_00780"/>
<dbReference type="AlphaFoldDB" id="A0A0N0GR67"/>
<dbReference type="InterPro" id="IPR036390">
    <property type="entry name" value="WH_DNA-bd_sf"/>
</dbReference>
<feature type="region of interest" description="Disordered" evidence="1">
    <location>
        <begin position="24"/>
        <end position="57"/>
    </location>
</feature>
<dbReference type="PANTHER" id="PTHR43252:SF2">
    <property type="entry name" value="TRANSCRIPTION REGULATOR, PADR-LIKE FAMILY"/>
    <property type="match status" value="1"/>
</dbReference>
<sequence length="223" mass="25031">MRHFFEEMRRRHYEFHQRHEGCHAIGRGGHRGGPFGGHRGRGMGGDDEGELGGRDFRGGRKLSSSDLQLIILALLEESPRHGYEVIKALDERTNGFYAPSPGMVYPALTYLEEIGHATVEQDGSKKRYSITDEGRAHLTANRAVVEAIMGKLTWLGEKMDRIREVFGDRGRHHAEGPFLPVLEAVRIKFKHLMLTKIGAPEAEQARVARILEEALGKIERGEG</sequence>
<dbReference type="EMBL" id="LAQT01000001">
    <property type="protein sequence ID" value="KPC55149.1"/>
    <property type="molecule type" value="Genomic_DNA"/>
</dbReference>
<dbReference type="PATRIC" id="fig|857265.3.peg.164"/>
<protein>
    <submittedName>
        <fullName evidence="3">Transcriptional regulator YqjI</fullName>
    </submittedName>
</protein>
<dbReference type="Gene3D" id="1.10.10.10">
    <property type="entry name" value="Winged helix-like DNA-binding domain superfamily/Winged helix DNA-binding domain"/>
    <property type="match status" value="1"/>
</dbReference>
<dbReference type="SUPFAM" id="SSF46785">
    <property type="entry name" value="Winged helix' DNA-binding domain"/>
    <property type="match status" value="1"/>
</dbReference>
<comment type="caution">
    <text evidence="3">The sequence shown here is derived from an EMBL/GenBank/DDBJ whole genome shotgun (WGS) entry which is preliminary data.</text>
</comment>
<evidence type="ECO:0000313" key="4">
    <source>
        <dbReference type="Proteomes" id="UP000037939"/>
    </source>
</evidence>
<dbReference type="Pfam" id="PF03551">
    <property type="entry name" value="PadR"/>
    <property type="match status" value="1"/>
</dbReference>
<gene>
    <name evidence="3" type="primary">yqjI_1</name>
    <name evidence="3" type="ORF">WG78_00780</name>
</gene>
<evidence type="ECO:0000256" key="1">
    <source>
        <dbReference type="SAM" id="MobiDB-lite"/>
    </source>
</evidence>
<dbReference type="PANTHER" id="PTHR43252">
    <property type="entry name" value="TRANSCRIPTIONAL REGULATOR YQJI"/>
    <property type="match status" value="1"/>
</dbReference>
<dbReference type="RefSeq" id="WP_053935878.1">
    <property type="nucleotide sequence ID" value="NZ_LAQT01000001.1"/>
</dbReference>
<dbReference type="OrthoDB" id="9814826at2"/>
<proteinExistence type="predicted"/>
<dbReference type="Proteomes" id="UP000037939">
    <property type="component" value="Unassembled WGS sequence"/>
</dbReference>